<protein>
    <submittedName>
        <fullName evidence="11">Ferrichrome ABC transporter, ATP-binding protein FhuC</fullName>
    </submittedName>
</protein>
<dbReference type="RefSeq" id="WP_006739293.1">
    <property type="nucleotide sequence ID" value="NZ_AEUZ02000001.1"/>
</dbReference>
<keyword evidence="7" id="KW-0408">Iron</keyword>
<keyword evidence="12" id="KW-1185">Reference proteome</keyword>
<evidence type="ECO:0000313" key="11">
    <source>
        <dbReference type="EMBL" id="EHJ56539.1"/>
    </source>
</evidence>
<comment type="subcellular location">
    <subcellularLocation>
        <location evidence="1">Cell membrane</location>
        <topology evidence="1">Peripheral membrane protein</topology>
    </subcellularLocation>
</comment>
<dbReference type="SUPFAM" id="SSF52540">
    <property type="entry name" value="P-loop containing nucleoside triphosphate hydrolases"/>
    <property type="match status" value="1"/>
</dbReference>
<proteinExistence type="predicted"/>
<dbReference type="GO" id="GO:0005886">
    <property type="term" value="C:plasma membrane"/>
    <property type="evidence" value="ECO:0007669"/>
    <property type="project" value="UniProtKB-SubCell"/>
</dbReference>
<sequence length="260" mass="29278">MTEVKAEKISVGYQNEKIIDHLSLTLRSREITTIIGANGCGKSTLLKALTRVHPIMDGQLLIDGKSIKTMSTKEVAKKIALLPQVLEATDGITVYELVSYGRFPHQKYLGNLSSEDKDKIHWAMEVTSVVAFANMQVDELSGGQRQRVWIAMALAQDTDTIFLDEPTTYLDMNHQLEILELLSQLNQTQGKTIVMVLHDLNLSSRYSHNLIAMKNGNIKYQGNAKDVMTPDIIRDIFNIEAQLIDDPIYHKPTLLTYHLL</sequence>
<comment type="caution">
    <text evidence="11">The sequence shown here is derived from an EMBL/GenBank/DDBJ whole genome shotgun (WGS) entry which is preliminary data.</text>
</comment>
<dbReference type="PANTHER" id="PTHR42771:SF4">
    <property type="entry name" value="IRON(3+)-HYDROXAMATE IMPORT ATP-BINDING PROTEIN FHUC"/>
    <property type="match status" value="1"/>
</dbReference>
<keyword evidence="5" id="KW-0547">Nucleotide-binding</keyword>
<evidence type="ECO:0000256" key="3">
    <source>
        <dbReference type="ARBA" id="ARBA00022475"/>
    </source>
</evidence>
<keyword evidence="4" id="KW-0410">Iron transport</keyword>
<dbReference type="PROSITE" id="PS00211">
    <property type="entry name" value="ABC_TRANSPORTER_1"/>
    <property type="match status" value="1"/>
</dbReference>
<dbReference type="InterPro" id="IPR027417">
    <property type="entry name" value="P-loop_NTPase"/>
</dbReference>
<dbReference type="InterPro" id="IPR051535">
    <property type="entry name" value="Siderophore_ABC-ATPase"/>
</dbReference>
<dbReference type="PANTHER" id="PTHR42771">
    <property type="entry name" value="IRON(3+)-HYDROXAMATE IMPORT ATP-BINDING PROTEIN FHUC"/>
    <property type="match status" value="1"/>
</dbReference>
<gene>
    <name evidence="11" type="primary">fhuC</name>
    <name evidence="11" type="ORF">STRUR_1736</name>
</gene>
<dbReference type="GO" id="GO:0006826">
    <property type="term" value="P:iron ion transport"/>
    <property type="evidence" value="ECO:0007669"/>
    <property type="project" value="UniProtKB-KW"/>
</dbReference>
<evidence type="ECO:0000256" key="4">
    <source>
        <dbReference type="ARBA" id="ARBA00022496"/>
    </source>
</evidence>
<keyword evidence="2" id="KW-0813">Transport</keyword>
<keyword evidence="3" id="KW-1003">Cell membrane</keyword>
<keyword evidence="6 11" id="KW-0067">ATP-binding</keyword>
<organism evidence="11 12">
    <name type="scientific">Streptococcus urinalis 2285-97</name>
    <dbReference type="NCBI Taxonomy" id="764291"/>
    <lineage>
        <taxon>Bacteria</taxon>
        <taxon>Bacillati</taxon>
        <taxon>Bacillota</taxon>
        <taxon>Bacilli</taxon>
        <taxon>Lactobacillales</taxon>
        <taxon>Streptococcaceae</taxon>
        <taxon>Streptococcus</taxon>
    </lineage>
</organism>
<dbReference type="STRING" id="764291.STRUR_1736"/>
<evidence type="ECO:0000313" key="12">
    <source>
        <dbReference type="Proteomes" id="UP000005388"/>
    </source>
</evidence>
<dbReference type="Pfam" id="PF00005">
    <property type="entry name" value="ABC_tran"/>
    <property type="match status" value="1"/>
</dbReference>
<dbReference type="eggNOG" id="COG1120">
    <property type="taxonomic scope" value="Bacteria"/>
</dbReference>
<evidence type="ECO:0000256" key="7">
    <source>
        <dbReference type="ARBA" id="ARBA00023004"/>
    </source>
</evidence>
<accession>G5KCJ7</accession>
<dbReference type="InterPro" id="IPR017871">
    <property type="entry name" value="ABC_transporter-like_CS"/>
</dbReference>
<keyword evidence="9" id="KW-0472">Membrane</keyword>
<dbReference type="Gene3D" id="3.40.50.300">
    <property type="entry name" value="P-loop containing nucleotide triphosphate hydrolases"/>
    <property type="match status" value="1"/>
</dbReference>
<dbReference type="InterPro" id="IPR003439">
    <property type="entry name" value="ABC_transporter-like_ATP-bd"/>
</dbReference>
<evidence type="ECO:0000256" key="6">
    <source>
        <dbReference type="ARBA" id="ARBA00022840"/>
    </source>
</evidence>
<dbReference type="EMBL" id="AEUZ02000001">
    <property type="protein sequence ID" value="EHJ56539.1"/>
    <property type="molecule type" value="Genomic_DNA"/>
</dbReference>
<dbReference type="AlphaFoldDB" id="G5KCJ7"/>
<keyword evidence="8" id="KW-0406">Ion transport</keyword>
<dbReference type="FunFam" id="3.40.50.300:FF:000134">
    <property type="entry name" value="Iron-enterobactin ABC transporter ATP-binding protein"/>
    <property type="match status" value="1"/>
</dbReference>
<evidence type="ECO:0000256" key="5">
    <source>
        <dbReference type="ARBA" id="ARBA00022741"/>
    </source>
</evidence>
<dbReference type="SMART" id="SM00382">
    <property type="entry name" value="AAA"/>
    <property type="match status" value="1"/>
</dbReference>
<dbReference type="PROSITE" id="PS50893">
    <property type="entry name" value="ABC_TRANSPORTER_2"/>
    <property type="match status" value="1"/>
</dbReference>
<evidence type="ECO:0000256" key="2">
    <source>
        <dbReference type="ARBA" id="ARBA00022448"/>
    </source>
</evidence>
<dbReference type="InterPro" id="IPR003593">
    <property type="entry name" value="AAA+_ATPase"/>
</dbReference>
<evidence type="ECO:0000256" key="1">
    <source>
        <dbReference type="ARBA" id="ARBA00004202"/>
    </source>
</evidence>
<evidence type="ECO:0000259" key="10">
    <source>
        <dbReference type="PROSITE" id="PS50893"/>
    </source>
</evidence>
<name>G5KCJ7_9STRE</name>
<evidence type="ECO:0000256" key="9">
    <source>
        <dbReference type="ARBA" id="ARBA00023136"/>
    </source>
</evidence>
<dbReference type="GO" id="GO:0016887">
    <property type="term" value="F:ATP hydrolysis activity"/>
    <property type="evidence" value="ECO:0007669"/>
    <property type="project" value="InterPro"/>
</dbReference>
<reference evidence="11 12" key="1">
    <citation type="journal article" date="2014" name="Int. J. Syst. Evol. Microbiol.">
        <title>Phylogenomics and the dynamic genome evolution of the genus Streptococcus.</title>
        <authorList>
            <consortium name="The Broad Institute Genome Sequencing Platform"/>
            <person name="Richards V.P."/>
            <person name="Palmer S.R."/>
            <person name="Pavinski Bitar P.D."/>
            <person name="Qin X."/>
            <person name="Weinstock G.M."/>
            <person name="Highlander S.K."/>
            <person name="Town C.D."/>
            <person name="Burne R.A."/>
            <person name="Stanhope M.J."/>
        </authorList>
    </citation>
    <scope>NUCLEOTIDE SEQUENCE [LARGE SCALE GENOMIC DNA]</scope>
    <source>
        <strain evidence="11 12">2285-97</strain>
    </source>
</reference>
<dbReference type="Proteomes" id="UP000005388">
    <property type="component" value="Unassembled WGS sequence"/>
</dbReference>
<dbReference type="CDD" id="cd03214">
    <property type="entry name" value="ABC_Iron-Siderophores_B12_Hemin"/>
    <property type="match status" value="1"/>
</dbReference>
<evidence type="ECO:0000256" key="8">
    <source>
        <dbReference type="ARBA" id="ARBA00023065"/>
    </source>
</evidence>
<feature type="domain" description="ABC transporter" evidence="10">
    <location>
        <begin position="4"/>
        <end position="240"/>
    </location>
</feature>
<dbReference type="GO" id="GO:0005524">
    <property type="term" value="F:ATP binding"/>
    <property type="evidence" value="ECO:0007669"/>
    <property type="project" value="UniProtKB-KW"/>
</dbReference>